<protein>
    <recommendedName>
        <fullName evidence="4">AA1-like domain-containing protein</fullName>
    </recommendedName>
</protein>
<reference evidence="2 3" key="1">
    <citation type="journal article" date="2018" name="Nat. Ecol. Evol.">
        <title>Pezizomycetes genomes reveal the molecular basis of ectomycorrhizal truffle lifestyle.</title>
        <authorList>
            <person name="Murat C."/>
            <person name="Payen T."/>
            <person name="Noel B."/>
            <person name="Kuo A."/>
            <person name="Morin E."/>
            <person name="Chen J."/>
            <person name="Kohler A."/>
            <person name="Krizsan K."/>
            <person name="Balestrini R."/>
            <person name="Da Silva C."/>
            <person name="Montanini B."/>
            <person name="Hainaut M."/>
            <person name="Levati E."/>
            <person name="Barry K.W."/>
            <person name="Belfiori B."/>
            <person name="Cichocki N."/>
            <person name="Clum A."/>
            <person name="Dockter R.B."/>
            <person name="Fauchery L."/>
            <person name="Guy J."/>
            <person name="Iotti M."/>
            <person name="Le Tacon F."/>
            <person name="Lindquist E.A."/>
            <person name="Lipzen A."/>
            <person name="Malagnac F."/>
            <person name="Mello A."/>
            <person name="Molinier V."/>
            <person name="Miyauchi S."/>
            <person name="Poulain J."/>
            <person name="Riccioni C."/>
            <person name="Rubini A."/>
            <person name="Sitrit Y."/>
            <person name="Splivallo R."/>
            <person name="Traeger S."/>
            <person name="Wang M."/>
            <person name="Zifcakova L."/>
            <person name="Wipf D."/>
            <person name="Zambonelli A."/>
            <person name="Paolocci F."/>
            <person name="Nowrousian M."/>
            <person name="Ottonello S."/>
            <person name="Baldrian P."/>
            <person name="Spatafora J.W."/>
            <person name="Henrissat B."/>
            <person name="Nagy L.G."/>
            <person name="Aury J.M."/>
            <person name="Wincker P."/>
            <person name="Grigoriev I.V."/>
            <person name="Bonfante P."/>
            <person name="Martin F.M."/>
        </authorList>
    </citation>
    <scope>NUCLEOTIDE SEQUENCE [LARGE SCALE GENOMIC DNA]</scope>
    <source>
        <strain evidence="2 3">120613-1</strain>
    </source>
</reference>
<evidence type="ECO:0000313" key="2">
    <source>
        <dbReference type="EMBL" id="RPA96599.1"/>
    </source>
</evidence>
<proteinExistence type="predicted"/>
<evidence type="ECO:0000256" key="1">
    <source>
        <dbReference type="SAM" id="SignalP"/>
    </source>
</evidence>
<keyword evidence="1" id="KW-0732">Signal</keyword>
<feature type="chain" id="PRO_5018263265" description="AA1-like domain-containing protein" evidence="1">
    <location>
        <begin position="24"/>
        <end position="182"/>
    </location>
</feature>
<dbReference type="OrthoDB" id="5383809at2759"/>
<dbReference type="EMBL" id="ML120413">
    <property type="protein sequence ID" value="RPA96599.1"/>
    <property type="molecule type" value="Genomic_DNA"/>
</dbReference>
<name>A0A3N4JEB6_9PEZI</name>
<evidence type="ECO:0000313" key="3">
    <source>
        <dbReference type="Proteomes" id="UP000276215"/>
    </source>
</evidence>
<keyword evidence="3" id="KW-1185">Reference proteome</keyword>
<accession>A0A3N4JEB6</accession>
<gene>
    <name evidence="2" type="ORF">L873DRAFT_1772830</name>
</gene>
<evidence type="ECO:0008006" key="4">
    <source>
        <dbReference type="Google" id="ProtNLM"/>
    </source>
</evidence>
<dbReference type="Proteomes" id="UP000276215">
    <property type="component" value="Unassembled WGS sequence"/>
</dbReference>
<sequence>MYLPHHFSLLAILLLFQTISTTARCTINYNTSFTLTTYNSLTPTLNDLQPYLSRPPHSQLTISPAARPSPVSVTPFFYNGGIYRFADGSSDVEQGYLFKKPGGPNTGYAFRFGCRVPPGAITGRFEIGCNERGRHILSLNGELEWQTCGGGHHGEWTINRGVNDGVCAAADVRFWVDYIRPL</sequence>
<dbReference type="AlphaFoldDB" id="A0A3N4JEB6"/>
<organism evidence="2 3">
    <name type="scientific">Choiromyces venosus 120613-1</name>
    <dbReference type="NCBI Taxonomy" id="1336337"/>
    <lineage>
        <taxon>Eukaryota</taxon>
        <taxon>Fungi</taxon>
        <taxon>Dikarya</taxon>
        <taxon>Ascomycota</taxon>
        <taxon>Pezizomycotina</taxon>
        <taxon>Pezizomycetes</taxon>
        <taxon>Pezizales</taxon>
        <taxon>Tuberaceae</taxon>
        <taxon>Choiromyces</taxon>
    </lineage>
</organism>
<feature type="signal peptide" evidence="1">
    <location>
        <begin position="1"/>
        <end position="23"/>
    </location>
</feature>